<dbReference type="AlphaFoldDB" id="A0A9X4G4R5"/>
<organism evidence="3 4">
    <name type="scientific">Actinobacillus equuli subsp. equuli</name>
    <dbReference type="NCBI Taxonomy" id="202947"/>
    <lineage>
        <taxon>Bacteria</taxon>
        <taxon>Pseudomonadati</taxon>
        <taxon>Pseudomonadota</taxon>
        <taxon>Gammaproteobacteria</taxon>
        <taxon>Pasteurellales</taxon>
        <taxon>Pasteurellaceae</taxon>
        <taxon>Actinobacillus</taxon>
    </lineage>
</organism>
<comment type="caution">
    <text evidence="3">The sequence shown here is derived from an EMBL/GenBank/DDBJ whole genome shotgun (WGS) entry which is preliminary data.</text>
</comment>
<protein>
    <submittedName>
        <fullName evidence="3">YdcF family protein</fullName>
    </submittedName>
</protein>
<reference evidence="3" key="2">
    <citation type="journal article" date="2023" name="Pathogens">
        <title>Pathological Features and Genomic Characterization of an Actinobacillus equuli subsp. equuli Bearing Unique Virulence-Associated Genes from an Adult Horse with Pleuropneumonia.</title>
        <authorList>
            <person name="Kamali M."/>
            <person name="Carossino M."/>
            <person name="Del Piero F."/>
            <person name="Peak L."/>
            <person name="Mitchell M.S."/>
            <person name="Willette J."/>
            <person name="Baker R."/>
            <person name="Li F."/>
            <person name="Kenez A."/>
            <person name="Balasuriya U.B.R."/>
            <person name="Go Y.Y."/>
        </authorList>
    </citation>
    <scope>NUCLEOTIDE SEQUENCE</scope>
    <source>
        <strain evidence="3">4524</strain>
    </source>
</reference>
<feature type="domain" description="DUF218" evidence="2">
    <location>
        <begin position="79"/>
        <end position="241"/>
    </location>
</feature>
<keyword evidence="1" id="KW-0472">Membrane</keyword>
<keyword evidence="4" id="KW-1185">Reference proteome</keyword>
<dbReference type="RefSeq" id="WP_275217469.1">
    <property type="nucleotide sequence ID" value="NZ_JAPHVQ010000002.1"/>
</dbReference>
<name>A0A9X4G4R5_ACTEU</name>
<feature type="transmembrane region" description="Helical" evidence="1">
    <location>
        <begin position="39"/>
        <end position="57"/>
    </location>
</feature>
<sequence length="247" mass="27771">MFFLTKLLTSIILPPFSIALLWILSLILAHFHYKKLSRFLAAFGIIVLYLISTPLVATKLSDSLVTNDNLTLDDYRSAQAIVVLSGGMRDSQELFGNIATGDSTLDRMRYGAFLTKETSLPILVTGSSPNGNSEAAMMAKEFEQFFQVKAKWLEEKAKTTKENAQFSREMLAKEGINKIVLVTNQWHMKRAKMLFEKQGFEVLPASTGAGVTPEDYYNYFYYLPQAGALSSVMISLKEWMGYIKESL</sequence>
<keyword evidence="1" id="KW-0812">Transmembrane</keyword>
<evidence type="ECO:0000259" key="2">
    <source>
        <dbReference type="Pfam" id="PF02698"/>
    </source>
</evidence>
<reference evidence="3" key="1">
    <citation type="submission" date="2022-11" db="EMBL/GenBank/DDBJ databases">
        <authorList>
            <person name="Kamali M."/>
            <person name="Peak L."/>
            <person name="Go Y.Y."/>
            <person name="Balasuriya U.B.R."/>
            <person name="Carossino M."/>
        </authorList>
    </citation>
    <scope>NUCLEOTIDE SEQUENCE</scope>
    <source>
        <strain evidence="3">4524</strain>
    </source>
</reference>
<dbReference type="GO" id="GO:0005886">
    <property type="term" value="C:plasma membrane"/>
    <property type="evidence" value="ECO:0007669"/>
    <property type="project" value="TreeGrafter"/>
</dbReference>
<dbReference type="Proteomes" id="UP001142444">
    <property type="component" value="Unassembled WGS sequence"/>
</dbReference>
<proteinExistence type="predicted"/>
<dbReference type="PANTHER" id="PTHR30336:SF4">
    <property type="entry name" value="ENVELOPE BIOGENESIS FACTOR ELYC"/>
    <property type="match status" value="1"/>
</dbReference>
<dbReference type="InterPro" id="IPR003848">
    <property type="entry name" value="DUF218"/>
</dbReference>
<dbReference type="PANTHER" id="PTHR30336">
    <property type="entry name" value="INNER MEMBRANE PROTEIN, PROBABLE PERMEASE"/>
    <property type="match status" value="1"/>
</dbReference>
<dbReference type="GO" id="GO:0000270">
    <property type="term" value="P:peptidoglycan metabolic process"/>
    <property type="evidence" value="ECO:0007669"/>
    <property type="project" value="TreeGrafter"/>
</dbReference>
<evidence type="ECO:0000256" key="1">
    <source>
        <dbReference type="SAM" id="Phobius"/>
    </source>
</evidence>
<dbReference type="InterPro" id="IPR014729">
    <property type="entry name" value="Rossmann-like_a/b/a_fold"/>
</dbReference>
<gene>
    <name evidence="3" type="ORF">OQ257_03695</name>
</gene>
<dbReference type="GO" id="GO:0043164">
    <property type="term" value="P:Gram-negative-bacterium-type cell wall biogenesis"/>
    <property type="evidence" value="ECO:0007669"/>
    <property type="project" value="TreeGrafter"/>
</dbReference>
<dbReference type="EMBL" id="JAPHVQ010000002">
    <property type="protein sequence ID" value="MDE8034270.1"/>
    <property type="molecule type" value="Genomic_DNA"/>
</dbReference>
<dbReference type="InterPro" id="IPR051599">
    <property type="entry name" value="Cell_Envelope_Assoc"/>
</dbReference>
<keyword evidence="1" id="KW-1133">Transmembrane helix</keyword>
<dbReference type="CDD" id="cd06259">
    <property type="entry name" value="YdcF-like"/>
    <property type="match status" value="1"/>
</dbReference>
<dbReference type="Pfam" id="PF02698">
    <property type="entry name" value="DUF218"/>
    <property type="match status" value="1"/>
</dbReference>
<feature type="transmembrane region" description="Helical" evidence="1">
    <location>
        <begin position="12"/>
        <end position="32"/>
    </location>
</feature>
<dbReference type="Gene3D" id="3.40.50.620">
    <property type="entry name" value="HUPs"/>
    <property type="match status" value="1"/>
</dbReference>
<accession>A0A9X4G4R5</accession>
<evidence type="ECO:0000313" key="4">
    <source>
        <dbReference type="Proteomes" id="UP001142444"/>
    </source>
</evidence>
<evidence type="ECO:0000313" key="3">
    <source>
        <dbReference type="EMBL" id="MDE8034270.1"/>
    </source>
</evidence>